<evidence type="ECO:0000256" key="9">
    <source>
        <dbReference type="ARBA" id="ARBA00023224"/>
    </source>
</evidence>
<keyword evidence="5 10" id="KW-0552">Olfaction</keyword>
<evidence type="ECO:0000256" key="1">
    <source>
        <dbReference type="ARBA" id="ARBA00004651"/>
    </source>
</evidence>
<keyword evidence="8 10" id="KW-0675">Receptor</keyword>
<comment type="similarity">
    <text evidence="10">Belongs to the insect chemoreceptor superfamily. Heteromeric odorant receptor channel (TC 1.A.69) family.</text>
</comment>
<feature type="transmembrane region" description="Helical" evidence="10">
    <location>
        <begin position="141"/>
        <end position="161"/>
    </location>
</feature>
<keyword evidence="9 10" id="KW-0807">Transducer</keyword>
<dbReference type="InterPro" id="IPR004117">
    <property type="entry name" value="7tm6_olfct_rcpt"/>
</dbReference>
<dbReference type="EMBL" id="JARGEI010000010">
    <property type="protein sequence ID" value="KAJ8725096.1"/>
    <property type="molecule type" value="Genomic_DNA"/>
</dbReference>
<feature type="transmembrane region" description="Helical" evidence="10">
    <location>
        <begin position="40"/>
        <end position="61"/>
    </location>
</feature>
<dbReference type="Pfam" id="PF02949">
    <property type="entry name" value="7tm_6"/>
    <property type="match status" value="1"/>
</dbReference>
<dbReference type="PANTHER" id="PTHR21137">
    <property type="entry name" value="ODORANT RECEPTOR"/>
    <property type="match status" value="1"/>
</dbReference>
<evidence type="ECO:0000256" key="10">
    <source>
        <dbReference type="RuleBase" id="RU351113"/>
    </source>
</evidence>
<evidence type="ECO:0000256" key="2">
    <source>
        <dbReference type="ARBA" id="ARBA00022475"/>
    </source>
</evidence>
<evidence type="ECO:0000256" key="3">
    <source>
        <dbReference type="ARBA" id="ARBA00022606"/>
    </source>
</evidence>
<sequence>MRLQFESCLKRINIFLKFIGMRIDSDDSNKTTLQRLRKHYICSIHMFTLNLSVIGQIVWLIQGLVIGATLWKITYLLPCLTLCVLGDFKVYYFLHHMYHVNELVKVLRNLLRKTIDDDRGDEEIAEETKTWITFLSSISKLLLSQTILGVLAFALGPFSLISSNYLRTGEIKLVLPFIVWYPFDELDTRIWPFIYLHQLWSAWVAVFSVYGPDCFFLTCCTFIHIQFLMLQHDMERIVKEDAWNRPEITLDTFKVELLQLVNKHRELIRCVNLLEIVYSKSTLFNVVTSSLIICATGFNLMAIKNLALMAPFASFLTFGLLQIFFYCYYGDCVMRSSMGVGDAVYKSRWYEAGTAERKYLLIVLLRSLKPCRLTAYGFTDINLTAFNRILSNSWSYFALLKQISYSDTSCSYFALLKQTSD</sequence>
<comment type="caution">
    <text evidence="10">Lacks conserved residue(s) required for the propagation of feature annotation.</text>
</comment>
<gene>
    <name evidence="11" type="ORF">PYW07_016054</name>
</gene>
<keyword evidence="7 10" id="KW-0472">Membrane</keyword>
<dbReference type="GO" id="GO:0005549">
    <property type="term" value="F:odorant binding"/>
    <property type="evidence" value="ECO:0007669"/>
    <property type="project" value="InterPro"/>
</dbReference>
<keyword evidence="6 10" id="KW-1133">Transmembrane helix</keyword>
<evidence type="ECO:0000313" key="11">
    <source>
        <dbReference type="EMBL" id="KAJ8725096.1"/>
    </source>
</evidence>
<comment type="caution">
    <text evidence="11">The sequence shown here is derived from an EMBL/GenBank/DDBJ whole genome shotgun (WGS) entry which is preliminary data.</text>
</comment>
<dbReference type="GO" id="GO:0004984">
    <property type="term" value="F:olfactory receptor activity"/>
    <property type="evidence" value="ECO:0007669"/>
    <property type="project" value="InterPro"/>
</dbReference>
<comment type="subcellular location">
    <subcellularLocation>
        <location evidence="1 10">Cell membrane</location>
        <topology evidence="1 10">Multi-pass membrane protein</topology>
    </subcellularLocation>
</comment>
<dbReference type="GO" id="GO:0007165">
    <property type="term" value="P:signal transduction"/>
    <property type="evidence" value="ECO:0007669"/>
    <property type="project" value="UniProtKB-KW"/>
</dbReference>
<keyword evidence="3 10" id="KW-0716">Sensory transduction</keyword>
<keyword evidence="12" id="KW-1185">Reference proteome</keyword>
<name>A0AAD8DVZ2_MYTSE</name>
<accession>A0AAD8DVZ2</accession>
<evidence type="ECO:0000256" key="6">
    <source>
        <dbReference type="ARBA" id="ARBA00022989"/>
    </source>
</evidence>
<evidence type="ECO:0000313" key="12">
    <source>
        <dbReference type="Proteomes" id="UP001231518"/>
    </source>
</evidence>
<feature type="transmembrane region" description="Helical" evidence="10">
    <location>
        <begin position="73"/>
        <end position="94"/>
    </location>
</feature>
<proteinExistence type="inferred from homology"/>
<evidence type="ECO:0000256" key="5">
    <source>
        <dbReference type="ARBA" id="ARBA00022725"/>
    </source>
</evidence>
<dbReference type="Proteomes" id="UP001231518">
    <property type="component" value="Chromosome 7"/>
</dbReference>
<evidence type="ECO:0000256" key="4">
    <source>
        <dbReference type="ARBA" id="ARBA00022692"/>
    </source>
</evidence>
<protein>
    <recommendedName>
        <fullName evidence="10">Odorant receptor</fullName>
    </recommendedName>
</protein>
<evidence type="ECO:0000256" key="7">
    <source>
        <dbReference type="ARBA" id="ARBA00023136"/>
    </source>
</evidence>
<evidence type="ECO:0000256" key="8">
    <source>
        <dbReference type="ARBA" id="ARBA00023170"/>
    </source>
</evidence>
<keyword evidence="2" id="KW-1003">Cell membrane</keyword>
<feature type="transmembrane region" description="Helical" evidence="10">
    <location>
        <begin position="283"/>
        <end position="303"/>
    </location>
</feature>
<dbReference type="GO" id="GO:0005886">
    <property type="term" value="C:plasma membrane"/>
    <property type="evidence" value="ECO:0007669"/>
    <property type="project" value="UniProtKB-SubCell"/>
</dbReference>
<organism evidence="11 12">
    <name type="scientific">Mythimna separata</name>
    <name type="common">Oriental armyworm</name>
    <name type="synonym">Pseudaletia separata</name>
    <dbReference type="NCBI Taxonomy" id="271217"/>
    <lineage>
        <taxon>Eukaryota</taxon>
        <taxon>Metazoa</taxon>
        <taxon>Ecdysozoa</taxon>
        <taxon>Arthropoda</taxon>
        <taxon>Hexapoda</taxon>
        <taxon>Insecta</taxon>
        <taxon>Pterygota</taxon>
        <taxon>Neoptera</taxon>
        <taxon>Endopterygota</taxon>
        <taxon>Lepidoptera</taxon>
        <taxon>Glossata</taxon>
        <taxon>Ditrysia</taxon>
        <taxon>Noctuoidea</taxon>
        <taxon>Noctuidae</taxon>
        <taxon>Noctuinae</taxon>
        <taxon>Hadenini</taxon>
        <taxon>Mythimna</taxon>
    </lineage>
</organism>
<feature type="transmembrane region" description="Helical" evidence="10">
    <location>
        <begin position="200"/>
        <end position="230"/>
    </location>
</feature>
<dbReference type="AlphaFoldDB" id="A0AAD8DVZ2"/>
<dbReference type="PANTHER" id="PTHR21137:SF35">
    <property type="entry name" value="ODORANT RECEPTOR 19A-RELATED"/>
    <property type="match status" value="1"/>
</dbReference>
<feature type="transmembrane region" description="Helical" evidence="10">
    <location>
        <begin position="309"/>
        <end position="329"/>
    </location>
</feature>
<keyword evidence="4 10" id="KW-0812">Transmembrane</keyword>
<reference evidence="11" key="1">
    <citation type="submission" date="2023-03" db="EMBL/GenBank/DDBJ databases">
        <title>Chromosome-level genomes of two armyworms, Mythimna separata and Mythimna loreyi, provide insights into the biosynthesis and reception of sex pheromones.</title>
        <authorList>
            <person name="Zhao H."/>
        </authorList>
    </citation>
    <scope>NUCLEOTIDE SEQUENCE</scope>
    <source>
        <strain evidence="11">BeijingLab</strain>
        <tissue evidence="11">Pupa</tissue>
    </source>
</reference>